<evidence type="ECO:0000313" key="2">
    <source>
        <dbReference type="EMBL" id="CAG7625891.1"/>
    </source>
</evidence>
<evidence type="ECO:0000256" key="1">
    <source>
        <dbReference type="SAM" id="MobiDB-lite"/>
    </source>
</evidence>
<feature type="compositionally biased region" description="Pro residues" evidence="1">
    <location>
        <begin position="52"/>
        <end position="62"/>
    </location>
</feature>
<dbReference type="AlphaFoldDB" id="A0A9W4GYX4"/>
<comment type="caution">
    <text evidence="2">The sequence shown here is derived from an EMBL/GenBank/DDBJ whole genome shotgun (WGS) entry which is preliminary data.</text>
</comment>
<accession>A0A9W4GYX4</accession>
<dbReference type="EMBL" id="CAJVAX010000012">
    <property type="protein sequence ID" value="CAG7625891.1"/>
    <property type="molecule type" value="Genomic_DNA"/>
</dbReference>
<dbReference type="Proteomes" id="UP001153328">
    <property type="component" value="Unassembled WGS sequence"/>
</dbReference>
<proteinExistence type="predicted"/>
<reference evidence="2" key="1">
    <citation type="submission" date="2021-06" db="EMBL/GenBank/DDBJ databases">
        <authorList>
            <person name="Arsene-Ploetze F."/>
        </authorList>
    </citation>
    <scope>NUCLEOTIDE SEQUENCE</scope>
    <source>
        <strain evidence="2">SBRY1</strain>
    </source>
</reference>
<name>A0A9W4GYX4_9ACTN</name>
<sequence length="127" mass="13507">MHAGALGQGGRADRPVAADQVQAFEIGVPQIEMHTDLVVQQRQLDAQIAQPFPDPVVQPPAPPRRRRGRRGPGECGIHTQTILASIARGESKLPHGRDPTAGRPSLFGSLTCGQAEGDYGAHHLTTP</sequence>
<feature type="compositionally biased region" description="Basic and acidic residues" evidence="1">
    <location>
        <begin position="89"/>
        <end position="100"/>
    </location>
</feature>
<keyword evidence="3" id="KW-1185">Reference proteome</keyword>
<gene>
    <name evidence="2" type="ORF">SBRY_20206</name>
</gene>
<evidence type="ECO:0000313" key="3">
    <source>
        <dbReference type="Proteomes" id="UP001153328"/>
    </source>
</evidence>
<protein>
    <submittedName>
        <fullName evidence="2">Uncharacterized protein</fullName>
    </submittedName>
</protein>
<feature type="region of interest" description="Disordered" evidence="1">
    <location>
        <begin position="49"/>
        <end position="127"/>
    </location>
</feature>
<organism evidence="2 3">
    <name type="scientific">Actinacidiphila bryophytorum</name>
    <dbReference type="NCBI Taxonomy" id="1436133"/>
    <lineage>
        <taxon>Bacteria</taxon>
        <taxon>Bacillati</taxon>
        <taxon>Actinomycetota</taxon>
        <taxon>Actinomycetes</taxon>
        <taxon>Kitasatosporales</taxon>
        <taxon>Streptomycetaceae</taxon>
        <taxon>Actinacidiphila</taxon>
    </lineage>
</organism>